<protein>
    <submittedName>
        <fullName evidence="1">Uncharacterized protein</fullName>
    </submittedName>
</protein>
<reference evidence="1 2" key="1">
    <citation type="journal article" date="2019" name="Nat. Ecol. Evol.">
        <title>Megaphylogeny resolves global patterns of mushroom evolution.</title>
        <authorList>
            <person name="Varga T."/>
            <person name="Krizsan K."/>
            <person name="Foldi C."/>
            <person name="Dima B."/>
            <person name="Sanchez-Garcia M."/>
            <person name="Sanchez-Ramirez S."/>
            <person name="Szollosi G.J."/>
            <person name="Szarkandi J.G."/>
            <person name="Papp V."/>
            <person name="Albert L."/>
            <person name="Andreopoulos W."/>
            <person name="Angelini C."/>
            <person name="Antonin V."/>
            <person name="Barry K.W."/>
            <person name="Bougher N.L."/>
            <person name="Buchanan P."/>
            <person name="Buyck B."/>
            <person name="Bense V."/>
            <person name="Catcheside P."/>
            <person name="Chovatia M."/>
            <person name="Cooper J."/>
            <person name="Damon W."/>
            <person name="Desjardin D."/>
            <person name="Finy P."/>
            <person name="Geml J."/>
            <person name="Haridas S."/>
            <person name="Hughes K."/>
            <person name="Justo A."/>
            <person name="Karasinski D."/>
            <person name="Kautmanova I."/>
            <person name="Kiss B."/>
            <person name="Kocsube S."/>
            <person name="Kotiranta H."/>
            <person name="LaButti K.M."/>
            <person name="Lechner B.E."/>
            <person name="Liimatainen K."/>
            <person name="Lipzen A."/>
            <person name="Lukacs Z."/>
            <person name="Mihaltcheva S."/>
            <person name="Morgado L.N."/>
            <person name="Niskanen T."/>
            <person name="Noordeloos M.E."/>
            <person name="Ohm R.A."/>
            <person name="Ortiz-Santana B."/>
            <person name="Ovrebo C."/>
            <person name="Racz N."/>
            <person name="Riley R."/>
            <person name="Savchenko A."/>
            <person name="Shiryaev A."/>
            <person name="Soop K."/>
            <person name="Spirin V."/>
            <person name="Szebenyi C."/>
            <person name="Tomsovsky M."/>
            <person name="Tulloss R.E."/>
            <person name="Uehling J."/>
            <person name="Grigoriev I.V."/>
            <person name="Vagvolgyi C."/>
            <person name="Papp T."/>
            <person name="Martin F.M."/>
            <person name="Miettinen O."/>
            <person name="Hibbett D.S."/>
            <person name="Nagy L.G."/>
        </authorList>
    </citation>
    <scope>NUCLEOTIDE SEQUENCE [LARGE SCALE GENOMIC DNA]</scope>
    <source>
        <strain evidence="1 2">NL-1719</strain>
    </source>
</reference>
<evidence type="ECO:0000313" key="1">
    <source>
        <dbReference type="EMBL" id="TFK65685.1"/>
    </source>
</evidence>
<sequence>MDVLKLPAPLLKELDLGARRGGRPLPNDLFAGEFPRLRDLNLTSCQIDFEGPLFKTTNLASLAIISPTTRISMGDMLQMLQKLRRLDSLLLSDALKDDPSSFPPSLSPIHLSKLQLLGLEDCGVSINKGFLTHLALPESTQLHFQCNDIIHAQPLPSLQMAIDAVKQAYGDPDPTFPDIRFDRDVSSHTITLGLMKNRRFGSGEIAPPVIKIVLEFVRPGSRAMLKDLEECMDLWLTGLGRAFLERVEIFHISAQKQEISLDTWSYLGDKLVNLDTLMLGPRIGDSFLRYLATCSTPSTSENPHVDRTEEAYQQSLDPESPDAPLDVRTAEVINQPTSGRMAYMTLRTLNLFCPTLHDVELEALYGALQRRKEEGVGLNELTIHDAAEDLQVLKDKVEASVGFGDSVGEVVWVTVDEV</sequence>
<gene>
    <name evidence="1" type="ORF">BDN72DRAFT_187891</name>
</gene>
<dbReference type="EMBL" id="ML208428">
    <property type="protein sequence ID" value="TFK65685.1"/>
    <property type="molecule type" value="Genomic_DNA"/>
</dbReference>
<accession>A0ACD3AJ38</accession>
<dbReference type="Proteomes" id="UP000308600">
    <property type="component" value="Unassembled WGS sequence"/>
</dbReference>
<keyword evidence="2" id="KW-1185">Reference proteome</keyword>
<name>A0ACD3AJ38_9AGAR</name>
<evidence type="ECO:0000313" key="2">
    <source>
        <dbReference type="Proteomes" id="UP000308600"/>
    </source>
</evidence>
<organism evidence="1 2">
    <name type="scientific">Pluteus cervinus</name>
    <dbReference type="NCBI Taxonomy" id="181527"/>
    <lineage>
        <taxon>Eukaryota</taxon>
        <taxon>Fungi</taxon>
        <taxon>Dikarya</taxon>
        <taxon>Basidiomycota</taxon>
        <taxon>Agaricomycotina</taxon>
        <taxon>Agaricomycetes</taxon>
        <taxon>Agaricomycetidae</taxon>
        <taxon>Agaricales</taxon>
        <taxon>Pluteineae</taxon>
        <taxon>Pluteaceae</taxon>
        <taxon>Pluteus</taxon>
    </lineage>
</organism>
<proteinExistence type="predicted"/>